<reference evidence="1 2" key="1">
    <citation type="journal article" date="2015" name="Genome Announc.">
        <title>Expanding the biotechnology potential of lactobacilli through comparative genomics of 213 strains and associated genera.</title>
        <authorList>
            <person name="Sun Z."/>
            <person name="Harris H.M."/>
            <person name="McCann A."/>
            <person name="Guo C."/>
            <person name="Argimon S."/>
            <person name="Zhang W."/>
            <person name="Yang X."/>
            <person name="Jeffery I.B."/>
            <person name="Cooney J.C."/>
            <person name="Kagawa T.F."/>
            <person name="Liu W."/>
            <person name="Song Y."/>
            <person name="Salvetti E."/>
            <person name="Wrobel A."/>
            <person name="Rasinkangas P."/>
            <person name="Parkhill J."/>
            <person name="Rea M.C."/>
            <person name="O'Sullivan O."/>
            <person name="Ritari J."/>
            <person name="Douillard F.P."/>
            <person name="Paul Ross R."/>
            <person name="Yang R."/>
            <person name="Briner A.E."/>
            <person name="Felis G.E."/>
            <person name="de Vos W.M."/>
            <person name="Barrangou R."/>
            <person name="Klaenhammer T.R."/>
            <person name="Caufield P.W."/>
            <person name="Cui Y."/>
            <person name="Zhang H."/>
            <person name="O'Toole P.W."/>
        </authorList>
    </citation>
    <scope>NUCLEOTIDE SEQUENCE [LARGE SCALE GENOMIC DNA]</scope>
    <source>
        <strain evidence="1 2">DSM 15707</strain>
    </source>
</reference>
<dbReference type="RefSeq" id="WP_057890463.1">
    <property type="nucleotide sequence ID" value="NZ_AZFE01000032.1"/>
</dbReference>
<dbReference type="PATRIC" id="fig|1423778.4.peg.1574"/>
<dbReference type="STRING" id="1423778.FC70_GL001538"/>
<name>A0A0R1RME9_9LACO</name>
<dbReference type="AlphaFoldDB" id="A0A0R1RME9"/>
<dbReference type="EMBL" id="AZFE01000032">
    <property type="protein sequence ID" value="KRL54739.1"/>
    <property type="molecule type" value="Genomic_DNA"/>
</dbReference>
<dbReference type="KEGG" id="lol:LACOL_1042"/>
<gene>
    <name evidence="1" type="ORF">FC70_GL001538</name>
</gene>
<comment type="caution">
    <text evidence="1">The sequence shown here is derived from an EMBL/GenBank/DDBJ whole genome shotgun (WGS) entry which is preliminary data.</text>
</comment>
<sequence>MLLSELDQFIETNSRAKDTFYEKALVFQQAKNAKRQPAKRWNDTKVDRAVDKMWDEILDSIMTKVDNAMKRRSNPFGDNWQKFMIETEILENFEESMSELSFTEE</sequence>
<organism evidence="1 2">
    <name type="scientific">Paucilactobacillus oligofermentans DSM 15707 = LMG 22743</name>
    <dbReference type="NCBI Taxonomy" id="1423778"/>
    <lineage>
        <taxon>Bacteria</taxon>
        <taxon>Bacillati</taxon>
        <taxon>Bacillota</taxon>
        <taxon>Bacilli</taxon>
        <taxon>Lactobacillales</taxon>
        <taxon>Lactobacillaceae</taxon>
        <taxon>Paucilactobacillus</taxon>
    </lineage>
</organism>
<protein>
    <submittedName>
        <fullName evidence="1">Uncharacterized protein</fullName>
    </submittedName>
</protein>
<dbReference type="Proteomes" id="UP000051697">
    <property type="component" value="Unassembled WGS sequence"/>
</dbReference>
<keyword evidence="2" id="KW-1185">Reference proteome</keyword>
<evidence type="ECO:0000313" key="2">
    <source>
        <dbReference type="Proteomes" id="UP000051697"/>
    </source>
</evidence>
<dbReference type="OrthoDB" id="2361267at2"/>
<proteinExistence type="predicted"/>
<accession>A0A0R1RME9</accession>
<evidence type="ECO:0000313" key="1">
    <source>
        <dbReference type="EMBL" id="KRL54739.1"/>
    </source>
</evidence>